<dbReference type="InterPro" id="IPR003961">
    <property type="entry name" value="FN3_dom"/>
</dbReference>
<dbReference type="SMART" id="SM00060">
    <property type="entry name" value="FN3"/>
    <property type="match status" value="3"/>
</dbReference>
<dbReference type="Proteomes" id="UP001302602">
    <property type="component" value="Unassembled WGS sequence"/>
</dbReference>
<comment type="caution">
    <text evidence="3">The sequence shown here is derived from an EMBL/GenBank/DDBJ whole genome shotgun (WGS) entry which is preliminary data.</text>
</comment>
<dbReference type="Gene3D" id="2.60.40.10">
    <property type="entry name" value="Immunoglobulins"/>
    <property type="match status" value="2"/>
</dbReference>
<dbReference type="InterPro" id="IPR013830">
    <property type="entry name" value="SGNH_hydro"/>
</dbReference>
<feature type="domain" description="Fibronectin type-III" evidence="2">
    <location>
        <begin position="360"/>
        <end position="454"/>
    </location>
</feature>
<dbReference type="GeneID" id="87830362"/>
<sequence length="586" mass="64237">MDRFAIRQDVIKVMVVGDSISHGREGDWTWRYRIWEWFEQQEISVRFVGPYAGTSPPNKPQPPRPPRLIDQPPEPPPPLRTDGAYAEGVARRFLANSNHFAAGGRQTHQAKDIISEQVAAHQPDLCLVQLGFNDLGWRVSGPVETLASMKHLVDHARSAKTDLKFAIADVPYRTDLPGRGDLPVSTKIYNDMLAQSIPYWSTAKSPIALVQFCKNYSCGGSNSEAAYDGLHPNALGEYQIARAFSQTLVSDFNFGRSALVIPDKIPPRPLSTPANLRAAPAPSGIIITWDSVYGAFGYDLQHRLAGEGDWESTHVDCNRYDQQWLHKGQTVECRVRTSGGDTLKSAWTHIASAVANPQTAPAPINMVTHATSTGFSISWTNPPPPYAGDIDRYGITNFDSDQPGAFLCKVGVRGNQAEITGLTPGHRYYISMETWTTFGGGIPAAARAVLVGRGSPAVPTSLRARALDALAVELAWPEVLDAAGYDVWVRREGPIHGRLGVRLSPTLWPLPESMVHVSDGTIPGCKTMKAILPNMEPSVWDWEYAVEAYNGDDRSGLSEWLTPPPLAPEKMSLATTDLIHIELKHG</sequence>
<evidence type="ECO:0000256" key="1">
    <source>
        <dbReference type="SAM" id="MobiDB-lite"/>
    </source>
</evidence>
<dbReference type="SUPFAM" id="SSF52266">
    <property type="entry name" value="SGNH hydrolase"/>
    <property type="match status" value="1"/>
</dbReference>
<dbReference type="GO" id="GO:0004622">
    <property type="term" value="F:phosphatidylcholine lysophospholipase activity"/>
    <property type="evidence" value="ECO:0007669"/>
    <property type="project" value="TreeGrafter"/>
</dbReference>
<protein>
    <submittedName>
        <fullName evidence="3">Carbohydrate esterase family 3 protein</fullName>
    </submittedName>
</protein>
<dbReference type="CDD" id="cd01833">
    <property type="entry name" value="XynB_like"/>
    <property type="match status" value="1"/>
</dbReference>
<dbReference type="InterPro" id="IPR051532">
    <property type="entry name" value="Ester_Hydrolysis_Enzymes"/>
</dbReference>
<dbReference type="PROSITE" id="PS50853">
    <property type="entry name" value="FN3"/>
    <property type="match status" value="1"/>
</dbReference>
<reference evidence="3" key="1">
    <citation type="journal article" date="2023" name="Mol. Phylogenet. Evol.">
        <title>Genome-scale phylogeny and comparative genomics of the fungal order Sordariales.</title>
        <authorList>
            <person name="Hensen N."/>
            <person name="Bonometti L."/>
            <person name="Westerberg I."/>
            <person name="Brannstrom I.O."/>
            <person name="Guillou S."/>
            <person name="Cros-Aarteil S."/>
            <person name="Calhoun S."/>
            <person name="Haridas S."/>
            <person name="Kuo A."/>
            <person name="Mondo S."/>
            <person name="Pangilinan J."/>
            <person name="Riley R."/>
            <person name="LaButti K."/>
            <person name="Andreopoulos B."/>
            <person name="Lipzen A."/>
            <person name="Chen C."/>
            <person name="Yan M."/>
            <person name="Daum C."/>
            <person name="Ng V."/>
            <person name="Clum A."/>
            <person name="Steindorff A."/>
            <person name="Ohm R.A."/>
            <person name="Martin F."/>
            <person name="Silar P."/>
            <person name="Natvig D.O."/>
            <person name="Lalanne C."/>
            <person name="Gautier V."/>
            <person name="Ament-Velasquez S.L."/>
            <person name="Kruys A."/>
            <person name="Hutchinson M.I."/>
            <person name="Powell A.J."/>
            <person name="Barry K."/>
            <person name="Miller A.N."/>
            <person name="Grigoriev I.V."/>
            <person name="Debuchy R."/>
            <person name="Gladieux P."/>
            <person name="Hiltunen Thoren M."/>
            <person name="Johannesson H."/>
        </authorList>
    </citation>
    <scope>NUCLEOTIDE SEQUENCE</scope>
    <source>
        <strain evidence="3">CBS 731.68</strain>
    </source>
</reference>
<dbReference type="RefSeq" id="XP_062644426.1">
    <property type="nucleotide sequence ID" value="XM_062793593.1"/>
</dbReference>
<evidence type="ECO:0000259" key="2">
    <source>
        <dbReference type="PROSITE" id="PS50853"/>
    </source>
</evidence>
<dbReference type="InterPro" id="IPR036116">
    <property type="entry name" value="FN3_sf"/>
</dbReference>
<dbReference type="SUPFAM" id="SSF49265">
    <property type="entry name" value="Fibronectin type III"/>
    <property type="match status" value="1"/>
</dbReference>
<accession>A0AAN6TUY6</accession>
<dbReference type="PANTHER" id="PTHR30383:SF19">
    <property type="entry name" value="FIBRONECTIN TYPE-III DOMAIN-CONTAINING PROTEIN"/>
    <property type="match status" value="1"/>
</dbReference>
<proteinExistence type="predicted"/>
<dbReference type="InterPro" id="IPR036514">
    <property type="entry name" value="SGNH_hydro_sf"/>
</dbReference>
<dbReference type="Gene3D" id="3.40.50.1110">
    <property type="entry name" value="SGNH hydrolase"/>
    <property type="match status" value="1"/>
</dbReference>
<evidence type="ECO:0000313" key="3">
    <source>
        <dbReference type="EMBL" id="KAK4120655.1"/>
    </source>
</evidence>
<evidence type="ECO:0000313" key="4">
    <source>
        <dbReference type="Proteomes" id="UP001302602"/>
    </source>
</evidence>
<dbReference type="AlphaFoldDB" id="A0AAN6TUY6"/>
<dbReference type="CDD" id="cd00063">
    <property type="entry name" value="FN3"/>
    <property type="match status" value="1"/>
</dbReference>
<gene>
    <name evidence="3" type="ORF">N657DRAFT_648838</name>
</gene>
<feature type="compositionally biased region" description="Pro residues" evidence="1">
    <location>
        <begin position="57"/>
        <end position="79"/>
    </location>
</feature>
<dbReference type="PANTHER" id="PTHR30383">
    <property type="entry name" value="THIOESTERASE 1/PROTEASE 1/LYSOPHOSPHOLIPASE L1"/>
    <property type="match status" value="1"/>
</dbReference>
<name>A0AAN6TUY6_9PEZI</name>
<organism evidence="3 4">
    <name type="scientific">Parathielavia appendiculata</name>
    <dbReference type="NCBI Taxonomy" id="2587402"/>
    <lineage>
        <taxon>Eukaryota</taxon>
        <taxon>Fungi</taxon>
        <taxon>Dikarya</taxon>
        <taxon>Ascomycota</taxon>
        <taxon>Pezizomycotina</taxon>
        <taxon>Sordariomycetes</taxon>
        <taxon>Sordariomycetidae</taxon>
        <taxon>Sordariales</taxon>
        <taxon>Chaetomiaceae</taxon>
        <taxon>Parathielavia</taxon>
    </lineage>
</organism>
<dbReference type="InterPro" id="IPR013783">
    <property type="entry name" value="Ig-like_fold"/>
</dbReference>
<feature type="region of interest" description="Disordered" evidence="1">
    <location>
        <begin position="49"/>
        <end position="83"/>
    </location>
</feature>
<dbReference type="EMBL" id="MU853237">
    <property type="protein sequence ID" value="KAK4120655.1"/>
    <property type="molecule type" value="Genomic_DNA"/>
</dbReference>
<dbReference type="Pfam" id="PF00041">
    <property type="entry name" value="fn3"/>
    <property type="match status" value="1"/>
</dbReference>
<reference evidence="3" key="2">
    <citation type="submission" date="2023-05" db="EMBL/GenBank/DDBJ databases">
        <authorList>
            <consortium name="Lawrence Berkeley National Laboratory"/>
            <person name="Steindorff A."/>
            <person name="Hensen N."/>
            <person name="Bonometti L."/>
            <person name="Westerberg I."/>
            <person name="Brannstrom I.O."/>
            <person name="Guillou S."/>
            <person name="Cros-Aarteil S."/>
            <person name="Calhoun S."/>
            <person name="Haridas S."/>
            <person name="Kuo A."/>
            <person name="Mondo S."/>
            <person name="Pangilinan J."/>
            <person name="Riley R."/>
            <person name="Labutti K."/>
            <person name="Andreopoulos B."/>
            <person name="Lipzen A."/>
            <person name="Chen C."/>
            <person name="Yanf M."/>
            <person name="Daum C."/>
            <person name="Ng V."/>
            <person name="Clum A."/>
            <person name="Ohm R."/>
            <person name="Martin F."/>
            <person name="Silar P."/>
            <person name="Natvig D."/>
            <person name="Lalanne C."/>
            <person name="Gautier V."/>
            <person name="Ament-Velasquez S.L."/>
            <person name="Kruys A."/>
            <person name="Hutchinson M.I."/>
            <person name="Powell A.J."/>
            <person name="Barry K."/>
            <person name="Miller A.N."/>
            <person name="Grigoriev I.V."/>
            <person name="Debuchy R."/>
            <person name="Gladieux P."/>
            <person name="Thoren M.H."/>
            <person name="Johannesson H."/>
        </authorList>
    </citation>
    <scope>NUCLEOTIDE SEQUENCE</scope>
    <source>
        <strain evidence="3">CBS 731.68</strain>
    </source>
</reference>
<dbReference type="Pfam" id="PF13472">
    <property type="entry name" value="Lipase_GDSL_2"/>
    <property type="match status" value="1"/>
</dbReference>
<keyword evidence="4" id="KW-1185">Reference proteome</keyword>